<dbReference type="EMBL" id="JAPDPI010000008">
    <property type="protein sequence ID" value="MCW3805118.1"/>
    <property type="molecule type" value="Genomic_DNA"/>
</dbReference>
<dbReference type="GO" id="GO:0030170">
    <property type="term" value="F:pyridoxal phosphate binding"/>
    <property type="evidence" value="ECO:0007669"/>
    <property type="project" value="InterPro"/>
</dbReference>
<dbReference type="GO" id="GO:0030378">
    <property type="term" value="F:serine racemase activity"/>
    <property type="evidence" value="ECO:0007669"/>
    <property type="project" value="TreeGrafter"/>
</dbReference>
<keyword evidence="6" id="KW-0460">Magnesium</keyword>
<dbReference type="GO" id="GO:0070179">
    <property type="term" value="P:D-serine biosynthetic process"/>
    <property type="evidence" value="ECO:0007669"/>
    <property type="project" value="TreeGrafter"/>
</dbReference>
<dbReference type="InterPro" id="IPR000634">
    <property type="entry name" value="Ser/Thr_deHydtase_PyrdxlP-BS"/>
</dbReference>
<dbReference type="GO" id="GO:0003941">
    <property type="term" value="F:L-serine ammonia-lyase activity"/>
    <property type="evidence" value="ECO:0007669"/>
    <property type="project" value="TreeGrafter"/>
</dbReference>
<dbReference type="CDD" id="cd01562">
    <property type="entry name" value="Thr-dehyd"/>
    <property type="match status" value="1"/>
</dbReference>
<comment type="caution">
    <text evidence="10">The sequence shown here is derived from an EMBL/GenBank/DDBJ whole genome shotgun (WGS) entry which is preliminary data.</text>
</comment>
<evidence type="ECO:0000256" key="7">
    <source>
        <dbReference type="ARBA" id="ARBA00022898"/>
    </source>
</evidence>
<dbReference type="Proteomes" id="UP001207408">
    <property type="component" value="Unassembled WGS sequence"/>
</dbReference>
<dbReference type="PANTHER" id="PTHR43050:SF1">
    <property type="entry name" value="SERINE RACEMASE"/>
    <property type="match status" value="1"/>
</dbReference>
<dbReference type="FunFam" id="3.40.50.1100:FF:000007">
    <property type="entry name" value="L-threonine dehydratase catabolic TdcB"/>
    <property type="match status" value="1"/>
</dbReference>
<evidence type="ECO:0000256" key="2">
    <source>
        <dbReference type="ARBA" id="ARBA00001933"/>
    </source>
</evidence>
<keyword evidence="7" id="KW-0663">Pyridoxal phosphate</keyword>
<dbReference type="AlphaFoldDB" id="A0AAE3SJ75"/>
<evidence type="ECO:0000256" key="6">
    <source>
        <dbReference type="ARBA" id="ARBA00022842"/>
    </source>
</evidence>
<accession>A0AAE3SJ75</accession>
<evidence type="ECO:0000256" key="5">
    <source>
        <dbReference type="ARBA" id="ARBA00010869"/>
    </source>
</evidence>
<dbReference type="InterPro" id="IPR001926">
    <property type="entry name" value="TrpB-like_PALP"/>
</dbReference>
<keyword evidence="8" id="KW-0456">Lyase</keyword>
<keyword evidence="11" id="KW-1185">Reference proteome</keyword>
<dbReference type="PROSITE" id="PS00165">
    <property type="entry name" value="DEHYDRATASE_SER_THR"/>
    <property type="match status" value="1"/>
</dbReference>
<dbReference type="Pfam" id="PF00291">
    <property type="entry name" value="PALP"/>
    <property type="match status" value="1"/>
</dbReference>
<reference evidence="10" key="1">
    <citation type="submission" date="2022-10" db="EMBL/GenBank/DDBJ databases">
        <authorList>
            <person name="Yu W.X."/>
        </authorList>
    </citation>
    <scope>NUCLEOTIDE SEQUENCE</scope>
    <source>
        <strain evidence="10">D04</strain>
    </source>
</reference>
<dbReference type="GO" id="GO:0000287">
    <property type="term" value="F:magnesium ion binding"/>
    <property type="evidence" value="ECO:0007669"/>
    <property type="project" value="TreeGrafter"/>
</dbReference>
<comment type="cofactor">
    <cofactor evidence="3">
        <name>Mn(2+)</name>
        <dbReference type="ChEBI" id="CHEBI:29035"/>
    </cofactor>
</comment>
<evidence type="ECO:0000256" key="8">
    <source>
        <dbReference type="ARBA" id="ARBA00023239"/>
    </source>
</evidence>
<proteinExistence type="inferred from homology"/>
<dbReference type="GO" id="GO:0018114">
    <property type="term" value="F:threonine racemase activity"/>
    <property type="evidence" value="ECO:0007669"/>
    <property type="project" value="TreeGrafter"/>
</dbReference>
<gene>
    <name evidence="10" type="ORF">OM074_05735</name>
</gene>
<dbReference type="PANTHER" id="PTHR43050">
    <property type="entry name" value="SERINE / THREONINE RACEMASE FAMILY MEMBER"/>
    <property type="match status" value="1"/>
</dbReference>
<evidence type="ECO:0000313" key="11">
    <source>
        <dbReference type="Proteomes" id="UP001207408"/>
    </source>
</evidence>
<name>A0AAE3SJ75_9BACT</name>
<comment type="cofactor">
    <cofactor evidence="4">
        <name>Mg(2+)</name>
        <dbReference type="ChEBI" id="CHEBI:18420"/>
    </cofactor>
</comment>
<comment type="cofactor">
    <cofactor evidence="2">
        <name>pyridoxal 5'-phosphate</name>
        <dbReference type="ChEBI" id="CHEBI:597326"/>
    </cofactor>
</comment>
<evidence type="ECO:0000256" key="1">
    <source>
        <dbReference type="ARBA" id="ARBA00001913"/>
    </source>
</evidence>
<comment type="similarity">
    <text evidence="5">Belongs to the serine/threonine dehydratase family.</text>
</comment>
<dbReference type="InterPro" id="IPR036052">
    <property type="entry name" value="TrpB-like_PALP_sf"/>
</dbReference>
<evidence type="ECO:0000256" key="4">
    <source>
        <dbReference type="ARBA" id="ARBA00001946"/>
    </source>
</evidence>
<dbReference type="SUPFAM" id="SSF53686">
    <property type="entry name" value="Tryptophan synthase beta subunit-like PLP-dependent enzymes"/>
    <property type="match status" value="1"/>
</dbReference>
<evidence type="ECO:0000256" key="3">
    <source>
        <dbReference type="ARBA" id="ARBA00001936"/>
    </source>
</evidence>
<dbReference type="Gene3D" id="3.40.50.1100">
    <property type="match status" value="2"/>
</dbReference>
<dbReference type="GO" id="GO:0005524">
    <property type="term" value="F:ATP binding"/>
    <property type="evidence" value="ECO:0007669"/>
    <property type="project" value="TreeGrafter"/>
</dbReference>
<dbReference type="FunFam" id="3.40.50.1100:FF:000005">
    <property type="entry name" value="Threonine dehydratase catabolic"/>
    <property type="match status" value="1"/>
</dbReference>
<sequence>MTNIPQFQDVESAYNRIHQYIHFTPVLSSSAINQIAGCEIFFKCENFQKVGAFKFRGACNAVFSLTDQQASKGVGTHSSGNHAAALALAAQIRAIDAYIVMPENAPEIKKMAVKGYGGKITFCKPTLQAREDTLDAILKSTGAIMVHPYNQNEVIAGQGTCALELLQQCDCLDAIVAPVGGGGLLSGTSMTAKYLNPEIEVIAAEPEGADDAFRSFQKGERIPVTSTNTIADGLLTSLGELTWTIIRKNVDRIYTCTDPDIIEAMWLIWERMKIVVEPSAAVALAIILKHKNVFKGKRVGVILTGGNVDLGKLPF</sequence>
<dbReference type="RefSeq" id="WP_301198367.1">
    <property type="nucleotide sequence ID" value="NZ_JAPDPI010000008.1"/>
</dbReference>
<evidence type="ECO:0000259" key="9">
    <source>
        <dbReference type="Pfam" id="PF00291"/>
    </source>
</evidence>
<evidence type="ECO:0000313" key="10">
    <source>
        <dbReference type="EMBL" id="MCW3805118.1"/>
    </source>
</evidence>
<feature type="domain" description="Tryptophan synthase beta chain-like PALP" evidence="9">
    <location>
        <begin position="19"/>
        <end position="305"/>
    </location>
</feature>
<protein>
    <submittedName>
        <fullName evidence="10">Pyridoxal-phosphate dependent enzyme</fullName>
    </submittedName>
</protein>
<organism evidence="10 11">
    <name type="scientific">Plebeiibacterium marinum</name>
    <dbReference type="NCBI Taxonomy" id="2992111"/>
    <lineage>
        <taxon>Bacteria</taxon>
        <taxon>Pseudomonadati</taxon>
        <taxon>Bacteroidota</taxon>
        <taxon>Bacteroidia</taxon>
        <taxon>Marinilabiliales</taxon>
        <taxon>Marinilabiliaceae</taxon>
        <taxon>Plebeiibacterium</taxon>
    </lineage>
</organism>
<comment type="cofactor">
    <cofactor evidence="1">
        <name>Ca(2+)</name>
        <dbReference type="ChEBI" id="CHEBI:29108"/>
    </cofactor>
</comment>